<comment type="caution">
    <text evidence="6">The sequence shown here is derived from an EMBL/GenBank/DDBJ whole genome shotgun (WGS) entry which is preliminary data.</text>
</comment>
<gene>
    <name evidence="6" type="ORF">IAC80_04940</name>
</gene>
<proteinExistence type="inferred from homology"/>
<dbReference type="SMART" id="SM00642">
    <property type="entry name" value="Aamy"/>
    <property type="match status" value="1"/>
</dbReference>
<accession>A0A9D1NZI6</accession>
<feature type="domain" description="Glycosyl hydrolase family 13 catalytic" evidence="5">
    <location>
        <begin position="52"/>
        <end position="545"/>
    </location>
</feature>
<protein>
    <submittedName>
        <fullName evidence="6">DUF3459 domain-containing protein</fullName>
    </submittedName>
</protein>
<evidence type="ECO:0000256" key="4">
    <source>
        <dbReference type="SAM" id="SignalP"/>
    </source>
</evidence>
<dbReference type="PANTHER" id="PTHR10357">
    <property type="entry name" value="ALPHA-AMYLASE FAMILY MEMBER"/>
    <property type="match status" value="1"/>
</dbReference>
<sequence length="633" mass="71308">MKRKVLSRFLAMGMAASMLLGNSIAAFADDSAARFTAKDGVIDEQPGDVFYEIFVRAFRDSNGDSIGDFKGVEEMVPYLADLGITGIWLMPITDSGSEHCYDVRNYYEVNSDYGTMEDFQSMLDTCHKHGIKVIMDLVVNHCGYDNVWFQEALKGPTLEDGSENPYWDYFTFVPDDANFVDKTAEEIHEEEIAYEEENGSLEGWEPQYPLYDNATYGPTETVWREAETLPGYKYVGIFGGGMPDLNFSSETLREDIKNVGRFWLDQGVDGFRLDAARHVYGDYYSNIYSDYISGENQAFWEDFRSAMVDEYPNAFLVGEVWERNTDNMVPFISEGALDSTFDFNLASKIYEAASNETTAYDPESVAPESQLSETDDLELVSDLISFYDKFGEASGYNFIDCPFSTNHDQNRIMSLMKYQFDPEASELVTAEVVRDENEQPVLREDAEKAVDHVKVASSILLTMPGKPFLYYGEEVGMDGMKPDSSIRECMPWFEEPFAEDGTPKEGLAAYGEETLYSLGGEASVEAQIDDPDSLYAHYKELIGVRKQIPALMNGDIDEYVLDSQQLLSYIRMTKDQRVLVLVNLTGETLTQDLPEDPNYGSFSRVLFQSSQDTGSQLDGSTVTIAPYSMLVLE</sequence>
<dbReference type="InterPro" id="IPR056300">
    <property type="entry name" value="SusG-like_C"/>
</dbReference>
<dbReference type="SUPFAM" id="SSF51011">
    <property type="entry name" value="Glycosyl hydrolase domain"/>
    <property type="match status" value="1"/>
</dbReference>
<dbReference type="GO" id="GO:0004556">
    <property type="term" value="F:alpha-amylase activity"/>
    <property type="evidence" value="ECO:0007669"/>
    <property type="project" value="TreeGrafter"/>
</dbReference>
<keyword evidence="3" id="KW-0326">Glycosidase</keyword>
<evidence type="ECO:0000313" key="7">
    <source>
        <dbReference type="Proteomes" id="UP000886889"/>
    </source>
</evidence>
<organism evidence="6 7">
    <name type="scientific">Candidatus Merdiplasma excrementigallinarum</name>
    <dbReference type="NCBI Taxonomy" id="2840864"/>
    <lineage>
        <taxon>Bacteria</taxon>
        <taxon>Bacillati</taxon>
        <taxon>Bacillota</taxon>
        <taxon>Clostridia</taxon>
        <taxon>Lachnospirales</taxon>
        <taxon>Lachnospiraceae</taxon>
        <taxon>Lachnospiraceae incertae sedis</taxon>
        <taxon>Candidatus Merdiplasma</taxon>
    </lineage>
</organism>
<evidence type="ECO:0000313" key="6">
    <source>
        <dbReference type="EMBL" id="HIV23267.1"/>
    </source>
</evidence>
<dbReference type="InterPro" id="IPR017853">
    <property type="entry name" value="GH"/>
</dbReference>
<keyword evidence="4" id="KW-0732">Signal</keyword>
<name>A0A9D1NZI6_9FIRM</name>
<dbReference type="Pfam" id="PF00128">
    <property type="entry name" value="Alpha-amylase"/>
    <property type="match status" value="2"/>
</dbReference>
<dbReference type="PANTHER" id="PTHR10357:SF179">
    <property type="entry name" value="NEUTRAL AND BASIC AMINO ACID TRANSPORT PROTEIN RBAT"/>
    <property type="match status" value="1"/>
</dbReference>
<dbReference type="GO" id="GO:0009313">
    <property type="term" value="P:oligosaccharide catabolic process"/>
    <property type="evidence" value="ECO:0007669"/>
    <property type="project" value="TreeGrafter"/>
</dbReference>
<feature type="signal peptide" evidence="4">
    <location>
        <begin position="1"/>
        <end position="28"/>
    </location>
</feature>
<dbReference type="Proteomes" id="UP000886889">
    <property type="component" value="Unassembled WGS sequence"/>
</dbReference>
<dbReference type="Gene3D" id="3.90.400.10">
    <property type="entry name" value="Oligo-1,6-glucosidase, Domain 2"/>
    <property type="match status" value="1"/>
</dbReference>
<evidence type="ECO:0000256" key="2">
    <source>
        <dbReference type="ARBA" id="ARBA00022801"/>
    </source>
</evidence>
<dbReference type="AlphaFoldDB" id="A0A9D1NZI6"/>
<dbReference type="Gene3D" id="2.60.40.1180">
    <property type="entry name" value="Golgi alpha-mannosidase II"/>
    <property type="match status" value="1"/>
</dbReference>
<evidence type="ECO:0000259" key="5">
    <source>
        <dbReference type="SMART" id="SM00642"/>
    </source>
</evidence>
<dbReference type="InterPro" id="IPR045857">
    <property type="entry name" value="O16G_dom_2"/>
</dbReference>
<evidence type="ECO:0000256" key="1">
    <source>
        <dbReference type="ARBA" id="ARBA00008061"/>
    </source>
</evidence>
<comment type="similarity">
    <text evidence="1">Belongs to the glycosyl hydrolase 13 family.</text>
</comment>
<dbReference type="Pfam" id="PF23915">
    <property type="entry name" value="SusG_C"/>
    <property type="match status" value="1"/>
</dbReference>
<dbReference type="InterPro" id="IPR013780">
    <property type="entry name" value="Glyco_hydro_b"/>
</dbReference>
<dbReference type="SUPFAM" id="SSF51445">
    <property type="entry name" value="(Trans)glycosidases"/>
    <property type="match status" value="1"/>
</dbReference>
<feature type="chain" id="PRO_5038910664" evidence="4">
    <location>
        <begin position="29"/>
        <end position="633"/>
    </location>
</feature>
<reference evidence="6" key="1">
    <citation type="submission" date="2020-10" db="EMBL/GenBank/DDBJ databases">
        <authorList>
            <person name="Gilroy R."/>
        </authorList>
    </citation>
    <scope>NUCLEOTIDE SEQUENCE</scope>
    <source>
        <strain evidence="6">ChiBcec6-7307</strain>
    </source>
</reference>
<reference evidence="6" key="2">
    <citation type="journal article" date="2021" name="PeerJ">
        <title>Extensive microbial diversity within the chicken gut microbiome revealed by metagenomics and culture.</title>
        <authorList>
            <person name="Gilroy R."/>
            <person name="Ravi A."/>
            <person name="Getino M."/>
            <person name="Pursley I."/>
            <person name="Horton D.L."/>
            <person name="Alikhan N.F."/>
            <person name="Baker D."/>
            <person name="Gharbi K."/>
            <person name="Hall N."/>
            <person name="Watson M."/>
            <person name="Adriaenssens E.M."/>
            <person name="Foster-Nyarko E."/>
            <person name="Jarju S."/>
            <person name="Secka A."/>
            <person name="Antonio M."/>
            <person name="Oren A."/>
            <person name="Chaudhuri R.R."/>
            <person name="La Ragione R."/>
            <person name="Hildebrand F."/>
            <person name="Pallen M.J."/>
        </authorList>
    </citation>
    <scope>NUCLEOTIDE SEQUENCE</scope>
    <source>
        <strain evidence="6">ChiBcec6-7307</strain>
    </source>
</reference>
<keyword evidence="2" id="KW-0378">Hydrolase</keyword>
<dbReference type="Gene3D" id="3.20.20.80">
    <property type="entry name" value="Glycosidases"/>
    <property type="match status" value="1"/>
</dbReference>
<dbReference type="InterPro" id="IPR006047">
    <property type="entry name" value="GH13_cat_dom"/>
</dbReference>
<dbReference type="EMBL" id="DVOS01000042">
    <property type="protein sequence ID" value="HIV23267.1"/>
    <property type="molecule type" value="Genomic_DNA"/>
</dbReference>
<evidence type="ECO:0000256" key="3">
    <source>
        <dbReference type="ARBA" id="ARBA00023295"/>
    </source>
</evidence>